<dbReference type="InterPro" id="IPR036071">
    <property type="entry name" value="AMMECR1_dom_sf"/>
</dbReference>
<keyword evidence="3" id="KW-1185">Reference proteome</keyword>
<dbReference type="OrthoDB" id="24630at2759"/>
<dbReference type="InterPro" id="IPR027485">
    <property type="entry name" value="AMMECR1_N"/>
</dbReference>
<dbReference type="STRING" id="78915.A0A4P9XN58"/>
<accession>A0A4P9XN58</accession>
<dbReference type="InterPro" id="IPR023473">
    <property type="entry name" value="AMMECR1"/>
</dbReference>
<sequence length="215" mass="24665">MVALVEHCVYCFDVLRRHFDPQQEAEPEFKNGSQAYPLFVTWKVQPAHPTPDDEELRLRGCIGNFNAMPLQSGLEEYALTSALRDRRFAPITSKEVPWLTCAVSLLTDFTLGSDYLDWEIGKHGIWIEFRNEHGKRKTATYLPEIAAEQGWSKVETIDSLLRKGGYRGHITETLRASIKLTRYQSSKCALSYDDYLAYCESRDTRPHITRIATCV</sequence>
<dbReference type="Gene3D" id="3.30.1490.150">
    <property type="entry name" value="Hypothetical protein ph0010, domain 2"/>
    <property type="match status" value="1"/>
</dbReference>
<proteinExistence type="predicted"/>
<dbReference type="AlphaFoldDB" id="A0A4P9XN58"/>
<evidence type="ECO:0000313" key="2">
    <source>
        <dbReference type="EMBL" id="RKP07345.1"/>
    </source>
</evidence>
<name>A0A4P9XN58_9FUNG</name>
<dbReference type="InterPro" id="IPR002733">
    <property type="entry name" value="AMMECR1_domain"/>
</dbReference>
<dbReference type="PANTHER" id="PTHR13016">
    <property type="entry name" value="AMMECR1 HOMOLOG"/>
    <property type="match status" value="1"/>
</dbReference>
<organism evidence="2 3">
    <name type="scientific">Thamnocephalis sphaerospora</name>
    <dbReference type="NCBI Taxonomy" id="78915"/>
    <lineage>
        <taxon>Eukaryota</taxon>
        <taxon>Fungi</taxon>
        <taxon>Fungi incertae sedis</taxon>
        <taxon>Zoopagomycota</taxon>
        <taxon>Zoopagomycotina</taxon>
        <taxon>Zoopagomycetes</taxon>
        <taxon>Zoopagales</taxon>
        <taxon>Sigmoideomycetaceae</taxon>
        <taxon>Thamnocephalis</taxon>
    </lineage>
</organism>
<dbReference type="Proteomes" id="UP000271241">
    <property type="component" value="Unassembled WGS sequence"/>
</dbReference>
<dbReference type="PROSITE" id="PS51112">
    <property type="entry name" value="AMMECR1"/>
    <property type="match status" value="1"/>
</dbReference>
<feature type="domain" description="AMMECR1" evidence="1">
    <location>
        <begin position="1"/>
        <end position="199"/>
    </location>
</feature>
<dbReference type="NCBIfam" id="TIGR00296">
    <property type="entry name" value="TIGR00296 family protein"/>
    <property type="match status" value="1"/>
</dbReference>
<dbReference type="PANTHER" id="PTHR13016:SF0">
    <property type="entry name" value="AMME SYNDROME CANDIDATE GENE 1 PROTEIN"/>
    <property type="match status" value="1"/>
</dbReference>
<reference evidence="3" key="1">
    <citation type="journal article" date="2018" name="Nat. Microbiol.">
        <title>Leveraging single-cell genomics to expand the fungal tree of life.</title>
        <authorList>
            <person name="Ahrendt S.R."/>
            <person name="Quandt C.A."/>
            <person name="Ciobanu D."/>
            <person name="Clum A."/>
            <person name="Salamov A."/>
            <person name="Andreopoulos B."/>
            <person name="Cheng J.F."/>
            <person name="Woyke T."/>
            <person name="Pelin A."/>
            <person name="Henrissat B."/>
            <person name="Reynolds N.K."/>
            <person name="Benny G.L."/>
            <person name="Smith M.E."/>
            <person name="James T.Y."/>
            <person name="Grigoriev I.V."/>
        </authorList>
    </citation>
    <scope>NUCLEOTIDE SEQUENCE [LARGE SCALE GENOMIC DNA]</scope>
    <source>
        <strain evidence="3">RSA 1356</strain>
    </source>
</reference>
<dbReference type="Gene3D" id="3.30.700.20">
    <property type="entry name" value="Hypothetical protein ph0010, domain 1"/>
    <property type="match status" value="1"/>
</dbReference>
<evidence type="ECO:0000259" key="1">
    <source>
        <dbReference type="PROSITE" id="PS51112"/>
    </source>
</evidence>
<evidence type="ECO:0000313" key="3">
    <source>
        <dbReference type="Proteomes" id="UP000271241"/>
    </source>
</evidence>
<dbReference type="EMBL" id="KZ992733">
    <property type="protein sequence ID" value="RKP07345.1"/>
    <property type="molecule type" value="Genomic_DNA"/>
</dbReference>
<gene>
    <name evidence="2" type="ORF">THASP1DRAFT_34923</name>
</gene>
<dbReference type="Pfam" id="PF01871">
    <property type="entry name" value="AMMECR1"/>
    <property type="match status" value="1"/>
</dbReference>
<dbReference type="SUPFAM" id="SSF143447">
    <property type="entry name" value="AMMECR1-like"/>
    <property type="match status" value="1"/>
</dbReference>
<protein>
    <submittedName>
        <fullName evidence="2">AMMECR1 domain-containing protein</fullName>
    </submittedName>
</protein>